<dbReference type="InterPro" id="IPR007278">
    <property type="entry name" value="DUF397"/>
</dbReference>
<name>A0A0K2B256_STRA7</name>
<dbReference type="KEGG" id="samb:SAM23877_6181"/>
<gene>
    <name evidence="2" type="ORF">SAM23877_6181</name>
</gene>
<dbReference type="AlphaFoldDB" id="A0A0K2B256"/>
<evidence type="ECO:0000313" key="2">
    <source>
        <dbReference type="EMBL" id="AKZ59226.1"/>
    </source>
</evidence>
<dbReference type="EMBL" id="CP012382">
    <property type="protein sequence ID" value="AKZ59226.1"/>
    <property type="molecule type" value="Genomic_DNA"/>
</dbReference>
<dbReference type="Pfam" id="PF04149">
    <property type="entry name" value="DUF397"/>
    <property type="match status" value="1"/>
</dbReference>
<dbReference type="RefSeq" id="WP_053139558.1">
    <property type="nucleotide sequence ID" value="NZ_CP012382.1"/>
</dbReference>
<evidence type="ECO:0000313" key="3">
    <source>
        <dbReference type="Proteomes" id="UP000061018"/>
    </source>
</evidence>
<sequence>MMIPNSSALPFTWTKSSYSGNQGDCVEVAHGAVPAALPVRDSKRPAGPAVVFSADTWWGFVDAVKRGDV</sequence>
<evidence type="ECO:0000259" key="1">
    <source>
        <dbReference type="Pfam" id="PF04149"/>
    </source>
</evidence>
<organism evidence="2 3">
    <name type="scientific">Streptomyces ambofaciens (strain ATCC 23877 / 3486 / DSM 40053 / JCM 4204 / NBRC 12836 / NRRL B-2516)</name>
    <dbReference type="NCBI Taxonomy" id="278992"/>
    <lineage>
        <taxon>Bacteria</taxon>
        <taxon>Bacillati</taxon>
        <taxon>Actinomycetota</taxon>
        <taxon>Actinomycetes</taxon>
        <taxon>Kitasatosporales</taxon>
        <taxon>Streptomycetaceae</taxon>
        <taxon>Streptomyces</taxon>
    </lineage>
</organism>
<feature type="domain" description="DUF397" evidence="1">
    <location>
        <begin position="12"/>
        <end position="65"/>
    </location>
</feature>
<accession>A0A0K2B256</accession>
<protein>
    <recommendedName>
        <fullName evidence="1">DUF397 domain-containing protein</fullName>
    </recommendedName>
</protein>
<proteinExistence type="predicted"/>
<dbReference type="Proteomes" id="UP000061018">
    <property type="component" value="Chromosome"/>
</dbReference>
<reference evidence="3" key="1">
    <citation type="journal article" date="2015" name="J. Biotechnol.">
        <title>Complete genome sequence of Streptomyces ambofaciens ATCC 23877, the spiramycin producer.</title>
        <authorList>
            <person name="Thibessard A."/>
            <person name="Haas D."/>
            <person name="Gerbaud C."/>
            <person name="Aigle B."/>
            <person name="Lautru S."/>
            <person name="Pernodet J.L."/>
            <person name="Leblond P."/>
        </authorList>
    </citation>
    <scope>NUCLEOTIDE SEQUENCE [LARGE SCALE GENOMIC DNA]</scope>
    <source>
        <strain evidence="3">ATCC 23877 / 3486 / DSM 40053 / JCM 4204 / NBRC 12836 / NRRL B-2516</strain>
    </source>
</reference>